<dbReference type="AlphaFoldDB" id="A0A0K2TKA0"/>
<reference evidence="1" key="1">
    <citation type="submission" date="2014-05" db="EMBL/GenBank/DDBJ databases">
        <authorList>
            <person name="Chronopoulou M."/>
        </authorList>
    </citation>
    <scope>NUCLEOTIDE SEQUENCE</scope>
    <source>
        <tissue evidence="1">Whole organism</tissue>
    </source>
</reference>
<sequence length="42" mass="5508">MRRRRKMECILSRDCIFTFTNYKPCNRFFLENHHYHRRFQQK</sequence>
<protein>
    <submittedName>
        <fullName evidence="1">Uncharacterized protein</fullName>
    </submittedName>
</protein>
<evidence type="ECO:0000313" key="1">
    <source>
        <dbReference type="EMBL" id="CDW26077.1"/>
    </source>
</evidence>
<proteinExistence type="predicted"/>
<organism evidence="1">
    <name type="scientific">Lepeophtheirus salmonis</name>
    <name type="common">Salmon louse</name>
    <name type="synonym">Caligus salmonis</name>
    <dbReference type="NCBI Taxonomy" id="72036"/>
    <lineage>
        <taxon>Eukaryota</taxon>
        <taxon>Metazoa</taxon>
        <taxon>Ecdysozoa</taxon>
        <taxon>Arthropoda</taxon>
        <taxon>Crustacea</taxon>
        <taxon>Multicrustacea</taxon>
        <taxon>Hexanauplia</taxon>
        <taxon>Copepoda</taxon>
        <taxon>Siphonostomatoida</taxon>
        <taxon>Caligidae</taxon>
        <taxon>Lepeophtheirus</taxon>
    </lineage>
</organism>
<accession>A0A0K2TKA0</accession>
<name>A0A0K2TKA0_LEPSM</name>
<dbReference type="EMBL" id="HACA01008716">
    <property type="protein sequence ID" value="CDW26077.1"/>
    <property type="molecule type" value="Transcribed_RNA"/>
</dbReference>